<protein>
    <recommendedName>
        <fullName evidence="2">histidine kinase</fullName>
        <ecNumber evidence="2">2.7.13.3</ecNumber>
    </recommendedName>
</protein>
<dbReference type="SUPFAM" id="SSF63825">
    <property type="entry name" value="YWTD domain"/>
    <property type="match status" value="1"/>
</dbReference>
<dbReference type="Pfam" id="PF00512">
    <property type="entry name" value="HisKA"/>
    <property type="match status" value="1"/>
</dbReference>
<dbReference type="EMBL" id="RCNR01000014">
    <property type="protein sequence ID" value="MUH36053.1"/>
    <property type="molecule type" value="Genomic_DNA"/>
</dbReference>
<dbReference type="PROSITE" id="PS00041">
    <property type="entry name" value="HTH_ARAC_FAMILY_1"/>
    <property type="match status" value="1"/>
</dbReference>
<feature type="domain" description="HTH araC/xylS-type" evidence="12">
    <location>
        <begin position="1282"/>
        <end position="1379"/>
    </location>
</feature>
<dbReference type="PROSITE" id="PS50109">
    <property type="entry name" value="HIS_KIN"/>
    <property type="match status" value="1"/>
</dbReference>
<name>A0A7X2ZTC6_9FLAO</name>
<dbReference type="PROSITE" id="PS50110">
    <property type="entry name" value="RESPONSE_REGULATORY"/>
    <property type="match status" value="1"/>
</dbReference>
<dbReference type="FunFam" id="2.60.40.10:FF:000791">
    <property type="entry name" value="Two-component system sensor histidine kinase/response regulator"/>
    <property type="match status" value="1"/>
</dbReference>
<dbReference type="Gene3D" id="2.130.10.10">
    <property type="entry name" value="YVTN repeat-like/Quinoprotein amine dehydrogenase"/>
    <property type="match status" value="2"/>
</dbReference>
<dbReference type="SUPFAM" id="SSF52172">
    <property type="entry name" value="CheY-like"/>
    <property type="match status" value="1"/>
</dbReference>
<organism evidence="15 16">
    <name type="scientific">Zobellia amurskyensis</name>
    <dbReference type="NCBI Taxonomy" id="248905"/>
    <lineage>
        <taxon>Bacteria</taxon>
        <taxon>Pseudomonadati</taxon>
        <taxon>Bacteroidota</taxon>
        <taxon>Flavobacteriia</taxon>
        <taxon>Flavobacteriales</taxon>
        <taxon>Flavobacteriaceae</taxon>
        <taxon>Zobellia</taxon>
    </lineage>
</organism>
<sequence length="1379" mass="155953">MKFVQIVLVSIFCAFFAQDCLYAQNLKTDYNFVNIEQDNTQRAVSTIVEDSMGLIWMGTNGVGLKKYNGIDFITYKQDVNKSKSISNSLIHTSYIDRKNRLWVGTETGLDVYNRDLDNFDKIELGDETSLEGGVLIRAIQEGVNGELLVGSHYHGVFRVDPLTLHSESIPFQSTLDKSTLQVNYILKSSTGKIYVATNYGLFEYDGVKITPSQIVNEKGDEVESLYRNIETLFQDKAGAIWLGTLSDGLVKIKFLSANTYKIDSFEVTQERVFSIAQAADGNIICGTENDGLFVLKANGTLIKNYRYDKFDVNSIKSNSIWSVFVDSQERIWIGYYNKGVGVYDKLYDKFRNIKSLANINNSLLLPSVTGIVSNEKGKLWIGLDGGGIDVYNAADNSIVHLKDSENGIATNLHAAAVAGMFFDSKGNLWVGTWNSGVYFLEKNAATFVNYKISNTDGGLTSNRIMTFDEDKNGIIWIGSYVTGLHSYNPKTKKFTPHLNQIFHNQIPSHGEVRKILVDSNGFIWLGTTGGLYKISSDFFAGDKAISLVERMHADTGKQLIVDRIVSLFEDSNHVIWIGTDGGGLCKYEPSKDTFTWYGDRNGLTQQTIASILEDDNGAIWLGGNNGISRMDVEKESFKNFDIHDGLLANDFNFNSTFKDESGILYFGSYEGVNSIDPQNLNFNEHEPEVYFTDFKLFNKSVVPGMEDSPLEKVIDRTKAISLSHDQSVFTIEYTGINFTRPKKNQYAYFLEGFDNRWNYVGKTRSATYTNLPPGDYVFKVKAANNDGVWNNTPTAMKITVLSPWWSTNLAIFLYVLAILLITYFLVNLASQRIREKRIVQFEREKRLQEEVLNDRKIQFFTNISHEFRTPLTLILNPLEDILRDSEQVFSKKMKEKLSIIHKNTNRLKRLIDELMDFRKLDINKLNVKVSELEAVSFVKEITGHFEEEATLKDVHLVVESDEPPLTLWSDPSMLEKVIFNILSNAFKITPDKGTITVGIFKCADKVILPLLNEEESVRALEIYIEDTGSGIGKDELEKVFERFYQVEKMNSQYYGGTGIGLEVVKSFVDLLKGKVIVESEEGIGTKFRIFLPLGNAHFKPSELFLKPTPKEEDLPLVKVDEDIVERLTNKGSGITLLIVEDNAELRTYLKSELKDEYAVIEAVNGTEGLKAAEKRTPDIILSDVVMPEMDGFEFCRHIREDLKTSHIPILMLTAKTMTDDWVKGIDCGADIYLTKPFEMTVLKAQLKQILSSRQVLFNKYLNDSNNVKIPENTSELDKGFIGKVLDYVTDNLSDENLNVEQLAEELNLSRSQLYRKIKALTGYSANEFLRKIRLEKAKKMIENGNESISEVCFKVGFSSPSYFTKCFKAQFGFLPTEVK</sequence>
<keyword evidence="3 9" id="KW-0597">Phosphoprotein</keyword>
<dbReference type="InterPro" id="IPR036890">
    <property type="entry name" value="HATPase_C_sf"/>
</dbReference>
<dbReference type="RefSeq" id="WP_155599703.1">
    <property type="nucleotide sequence ID" value="NZ_RCNR01000014.1"/>
</dbReference>
<dbReference type="CDD" id="cd00082">
    <property type="entry name" value="HisKA"/>
    <property type="match status" value="1"/>
</dbReference>
<dbReference type="SUPFAM" id="SSF46689">
    <property type="entry name" value="Homeodomain-like"/>
    <property type="match status" value="1"/>
</dbReference>
<dbReference type="InterPro" id="IPR013783">
    <property type="entry name" value="Ig-like_fold"/>
</dbReference>
<dbReference type="InterPro" id="IPR003594">
    <property type="entry name" value="HATPase_dom"/>
</dbReference>
<feature type="domain" description="Histidine kinase" evidence="13">
    <location>
        <begin position="862"/>
        <end position="1095"/>
    </location>
</feature>
<gene>
    <name evidence="15" type="ORF">D9O36_09385</name>
</gene>
<dbReference type="Pfam" id="PF12833">
    <property type="entry name" value="HTH_18"/>
    <property type="match status" value="1"/>
</dbReference>
<dbReference type="Pfam" id="PF02518">
    <property type="entry name" value="HATPase_c"/>
    <property type="match status" value="1"/>
</dbReference>
<keyword evidence="10" id="KW-1133">Transmembrane helix</keyword>
<keyword evidence="10" id="KW-0812">Transmembrane</keyword>
<dbReference type="FunFam" id="3.30.565.10:FF:000006">
    <property type="entry name" value="Sensor histidine kinase WalK"/>
    <property type="match status" value="1"/>
</dbReference>
<dbReference type="InterPro" id="IPR009057">
    <property type="entry name" value="Homeodomain-like_sf"/>
</dbReference>
<evidence type="ECO:0000256" key="10">
    <source>
        <dbReference type="SAM" id="Phobius"/>
    </source>
</evidence>
<dbReference type="FunFam" id="1.10.287.130:FF:000045">
    <property type="entry name" value="Two-component system sensor histidine kinase/response regulator"/>
    <property type="match status" value="1"/>
</dbReference>
<feature type="modified residue" description="4-aspartylphosphate" evidence="9">
    <location>
        <position position="1183"/>
    </location>
</feature>
<dbReference type="PRINTS" id="PR00344">
    <property type="entry name" value="BCTRLSENSOR"/>
</dbReference>
<dbReference type="GO" id="GO:0043565">
    <property type="term" value="F:sequence-specific DNA binding"/>
    <property type="evidence" value="ECO:0007669"/>
    <property type="project" value="InterPro"/>
</dbReference>
<dbReference type="InterPro" id="IPR003661">
    <property type="entry name" value="HisK_dim/P_dom"/>
</dbReference>
<dbReference type="SMART" id="SM00387">
    <property type="entry name" value="HATPase_c"/>
    <property type="match status" value="1"/>
</dbReference>
<evidence type="ECO:0000256" key="5">
    <source>
        <dbReference type="ARBA" id="ARBA00022777"/>
    </source>
</evidence>
<dbReference type="Gene3D" id="3.30.565.10">
    <property type="entry name" value="Histidine kinase-like ATPase, C-terminal domain"/>
    <property type="match status" value="1"/>
</dbReference>
<dbReference type="PANTHER" id="PTHR43547:SF2">
    <property type="entry name" value="HYBRID SIGNAL TRANSDUCTION HISTIDINE KINASE C"/>
    <property type="match status" value="1"/>
</dbReference>
<dbReference type="Proteomes" id="UP000540519">
    <property type="component" value="Unassembled WGS sequence"/>
</dbReference>
<evidence type="ECO:0000259" key="13">
    <source>
        <dbReference type="PROSITE" id="PS50109"/>
    </source>
</evidence>
<dbReference type="Gene3D" id="1.10.10.60">
    <property type="entry name" value="Homeodomain-like"/>
    <property type="match status" value="2"/>
</dbReference>
<proteinExistence type="predicted"/>
<accession>A0A7X2ZTC6</accession>
<evidence type="ECO:0000256" key="3">
    <source>
        <dbReference type="ARBA" id="ARBA00022553"/>
    </source>
</evidence>
<dbReference type="OrthoDB" id="1522078at2"/>
<evidence type="ECO:0000256" key="7">
    <source>
        <dbReference type="ARBA" id="ARBA00023125"/>
    </source>
</evidence>
<evidence type="ECO:0000259" key="14">
    <source>
        <dbReference type="PROSITE" id="PS50110"/>
    </source>
</evidence>
<feature type="transmembrane region" description="Helical" evidence="10">
    <location>
        <begin position="804"/>
        <end position="826"/>
    </location>
</feature>
<feature type="signal peptide" evidence="11">
    <location>
        <begin position="1"/>
        <end position="19"/>
    </location>
</feature>
<dbReference type="InterPro" id="IPR011110">
    <property type="entry name" value="Reg_prop"/>
</dbReference>
<evidence type="ECO:0000256" key="4">
    <source>
        <dbReference type="ARBA" id="ARBA00022679"/>
    </source>
</evidence>
<keyword evidence="5 15" id="KW-0418">Kinase</keyword>
<dbReference type="InterPro" id="IPR011006">
    <property type="entry name" value="CheY-like_superfamily"/>
</dbReference>
<evidence type="ECO:0000259" key="12">
    <source>
        <dbReference type="PROSITE" id="PS01124"/>
    </source>
</evidence>
<evidence type="ECO:0000256" key="2">
    <source>
        <dbReference type="ARBA" id="ARBA00012438"/>
    </source>
</evidence>
<dbReference type="Gene3D" id="2.60.40.10">
    <property type="entry name" value="Immunoglobulins"/>
    <property type="match status" value="1"/>
</dbReference>
<dbReference type="Pfam" id="PF00072">
    <property type="entry name" value="Response_reg"/>
    <property type="match status" value="1"/>
</dbReference>
<dbReference type="InterPro" id="IPR004358">
    <property type="entry name" value="Sig_transdc_His_kin-like_C"/>
</dbReference>
<dbReference type="InterPro" id="IPR015943">
    <property type="entry name" value="WD40/YVTN_repeat-like_dom_sf"/>
</dbReference>
<keyword evidence="7" id="KW-0238">DNA-binding</keyword>
<dbReference type="SUPFAM" id="SSF55874">
    <property type="entry name" value="ATPase domain of HSP90 chaperone/DNA topoisomerase II/histidine kinase"/>
    <property type="match status" value="1"/>
</dbReference>
<dbReference type="InterPro" id="IPR011123">
    <property type="entry name" value="Y_Y_Y"/>
</dbReference>
<evidence type="ECO:0000256" key="9">
    <source>
        <dbReference type="PROSITE-ProRule" id="PRU00169"/>
    </source>
</evidence>
<dbReference type="InterPro" id="IPR001789">
    <property type="entry name" value="Sig_transdc_resp-reg_receiver"/>
</dbReference>
<feature type="domain" description="Response regulatory" evidence="14">
    <location>
        <begin position="1135"/>
        <end position="1250"/>
    </location>
</feature>
<evidence type="ECO:0000256" key="6">
    <source>
        <dbReference type="ARBA" id="ARBA00023015"/>
    </source>
</evidence>
<comment type="catalytic activity">
    <reaction evidence="1">
        <text>ATP + protein L-histidine = ADP + protein N-phospho-L-histidine.</text>
        <dbReference type="EC" id="2.7.13.3"/>
    </reaction>
</comment>
<evidence type="ECO:0000313" key="16">
    <source>
        <dbReference type="Proteomes" id="UP000540519"/>
    </source>
</evidence>
<dbReference type="Pfam" id="PF07495">
    <property type="entry name" value="Y_Y_Y"/>
    <property type="match status" value="1"/>
</dbReference>
<keyword evidence="10" id="KW-0472">Membrane</keyword>
<dbReference type="PANTHER" id="PTHR43547">
    <property type="entry name" value="TWO-COMPONENT HISTIDINE KINASE"/>
    <property type="match status" value="1"/>
</dbReference>
<dbReference type="InterPro" id="IPR036097">
    <property type="entry name" value="HisK_dim/P_sf"/>
</dbReference>
<keyword evidence="16" id="KW-1185">Reference proteome</keyword>
<keyword evidence="11" id="KW-0732">Signal</keyword>
<comment type="caution">
    <text evidence="15">The sequence shown here is derived from an EMBL/GenBank/DDBJ whole genome shotgun (WGS) entry which is preliminary data.</text>
</comment>
<keyword evidence="4" id="KW-0808">Transferase</keyword>
<dbReference type="SMART" id="SM00342">
    <property type="entry name" value="HTH_ARAC"/>
    <property type="match status" value="1"/>
</dbReference>
<evidence type="ECO:0000256" key="1">
    <source>
        <dbReference type="ARBA" id="ARBA00000085"/>
    </source>
</evidence>
<evidence type="ECO:0000313" key="15">
    <source>
        <dbReference type="EMBL" id="MUH36053.1"/>
    </source>
</evidence>
<reference evidence="15 16" key="1">
    <citation type="journal article" date="2019" name="Mar. Drugs">
        <title>Comparative Genomics and CAZyme Genome Repertoires of Marine Zobellia amurskyensis KMM 3526(T) and Zobellia laminariae KMM 3676(T).</title>
        <authorList>
            <person name="Chernysheva N."/>
            <person name="Bystritskaya E."/>
            <person name="Stenkova A."/>
            <person name="Golovkin I."/>
            <person name="Nedashkovskaya O."/>
            <person name="Isaeva M."/>
        </authorList>
    </citation>
    <scope>NUCLEOTIDE SEQUENCE [LARGE SCALE GENOMIC DNA]</scope>
    <source>
        <strain evidence="15 16">KMM 3526</strain>
    </source>
</reference>
<keyword evidence="6" id="KW-0805">Transcription regulation</keyword>
<evidence type="ECO:0000256" key="11">
    <source>
        <dbReference type="SAM" id="SignalP"/>
    </source>
</evidence>
<dbReference type="Gene3D" id="3.40.50.2300">
    <property type="match status" value="1"/>
</dbReference>
<keyword evidence="8" id="KW-0804">Transcription</keyword>
<dbReference type="GO" id="GO:0000155">
    <property type="term" value="F:phosphorelay sensor kinase activity"/>
    <property type="evidence" value="ECO:0007669"/>
    <property type="project" value="InterPro"/>
</dbReference>
<dbReference type="InterPro" id="IPR018060">
    <property type="entry name" value="HTH_AraC"/>
</dbReference>
<evidence type="ECO:0000256" key="8">
    <source>
        <dbReference type="ARBA" id="ARBA00023163"/>
    </source>
</evidence>
<feature type="chain" id="PRO_5030527388" description="histidine kinase" evidence="11">
    <location>
        <begin position="20"/>
        <end position="1379"/>
    </location>
</feature>
<dbReference type="SUPFAM" id="SSF47384">
    <property type="entry name" value="Homodimeric domain of signal transducing histidine kinase"/>
    <property type="match status" value="1"/>
</dbReference>
<dbReference type="InterPro" id="IPR005467">
    <property type="entry name" value="His_kinase_dom"/>
</dbReference>
<dbReference type="EC" id="2.7.13.3" evidence="2"/>
<dbReference type="Pfam" id="PF07494">
    <property type="entry name" value="Reg_prop"/>
    <property type="match status" value="3"/>
</dbReference>
<dbReference type="SUPFAM" id="SSF63829">
    <property type="entry name" value="Calcium-dependent phosphotriesterase"/>
    <property type="match status" value="2"/>
</dbReference>
<dbReference type="Gene3D" id="1.10.287.130">
    <property type="match status" value="1"/>
</dbReference>
<dbReference type="InterPro" id="IPR018062">
    <property type="entry name" value="HTH_AraC-typ_CS"/>
</dbReference>
<dbReference type="GO" id="GO:0003700">
    <property type="term" value="F:DNA-binding transcription factor activity"/>
    <property type="evidence" value="ECO:0007669"/>
    <property type="project" value="InterPro"/>
</dbReference>
<dbReference type="PROSITE" id="PS01124">
    <property type="entry name" value="HTH_ARAC_FAMILY_2"/>
    <property type="match status" value="1"/>
</dbReference>
<dbReference type="SMART" id="SM00448">
    <property type="entry name" value="REC"/>
    <property type="match status" value="1"/>
</dbReference>
<dbReference type="SMART" id="SM00388">
    <property type="entry name" value="HisKA"/>
    <property type="match status" value="1"/>
</dbReference>